<dbReference type="OrthoDB" id="189226at2759"/>
<protein>
    <recommendedName>
        <fullName evidence="5">Phospholipid/glycerol acyltransferase domain-containing protein</fullName>
    </recommendedName>
</protein>
<evidence type="ECO:0000256" key="3">
    <source>
        <dbReference type="ARBA" id="ARBA00023315"/>
    </source>
</evidence>
<proteinExistence type="inferred from homology"/>
<keyword evidence="7" id="KW-1185">Reference proteome</keyword>
<keyword evidence="4" id="KW-0812">Transmembrane</keyword>
<dbReference type="GO" id="GO:0016746">
    <property type="term" value="F:acyltransferase activity"/>
    <property type="evidence" value="ECO:0007669"/>
    <property type="project" value="UniProtKB-KW"/>
</dbReference>
<accession>A0A1X7ULE3</accession>
<dbReference type="AlphaFoldDB" id="A0A1X7ULE3"/>
<dbReference type="EnsemblMetazoa" id="XM_019998007.1">
    <property type="protein sequence ID" value="XP_019853566.1"/>
    <property type="gene ID" value="LOC105313205"/>
</dbReference>
<evidence type="ECO:0000256" key="2">
    <source>
        <dbReference type="ARBA" id="ARBA00022679"/>
    </source>
</evidence>
<dbReference type="SMART" id="SM00563">
    <property type="entry name" value="PlsC"/>
    <property type="match status" value="1"/>
</dbReference>
<keyword evidence="4" id="KW-1133">Transmembrane helix</keyword>
<comment type="similarity">
    <text evidence="1">Belongs to the 1-acyl-sn-glycerol-3-phosphate acyltransferase family.</text>
</comment>
<keyword evidence="3" id="KW-0012">Acyltransferase</keyword>
<dbReference type="Proteomes" id="UP000007879">
    <property type="component" value="Unassembled WGS sequence"/>
</dbReference>
<feature type="transmembrane region" description="Helical" evidence="4">
    <location>
        <begin position="318"/>
        <end position="337"/>
    </location>
</feature>
<dbReference type="eggNOG" id="KOG1505">
    <property type="taxonomic scope" value="Eukaryota"/>
</dbReference>
<reference evidence="7" key="1">
    <citation type="journal article" date="2010" name="Nature">
        <title>The Amphimedon queenslandica genome and the evolution of animal complexity.</title>
        <authorList>
            <person name="Srivastava M."/>
            <person name="Simakov O."/>
            <person name="Chapman J."/>
            <person name="Fahey B."/>
            <person name="Gauthier M.E."/>
            <person name="Mitros T."/>
            <person name="Richards G.S."/>
            <person name="Conaco C."/>
            <person name="Dacre M."/>
            <person name="Hellsten U."/>
            <person name="Larroux C."/>
            <person name="Putnam N.H."/>
            <person name="Stanke M."/>
            <person name="Adamska M."/>
            <person name="Darling A."/>
            <person name="Degnan S.M."/>
            <person name="Oakley T.H."/>
            <person name="Plachetzki D.C."/>
            <person name="Zhai Y."/>
            <person name="Adamski M."/>
            <person name="Calcino A."/>
            <person name="Cummins S.F."/>
            <person name="Goodstein D.M."/>
            <person name="Harris C."/>
            <person name="Jackson D.J."/>
            <person name="Leys S.P."/>
            <person name="Shu S."/>
            <person name="Woodcroft B.J."/>
            <person name="Vervoort M."/>
            <person name="Kosik K.S."/>
            <person name="Manning G."/>
            <person name="Degnan B.M."/>
            <person name="Rokhsar D.S."/>
        </authorList>
    </citation>
    <scope>NUCLEOTIDE SEQUENCE [LARGE SCALE GENOMIC DNA]</scope>
</reference>
<dbReference type="EnsemblMetazoa" id="Aqu2.1.28486_001">
    <property type="protein sequence ID" value="Aqu2.1.28486_001"/>
    <property type="gene ID" value="Aqu2.1.28486"/>
</dbReference>
<dbReference type="Pfam" id="PF16076">
    <property type="entry name" value="Acyltransf_C"/>
    <property type="match status" value="1"/>
</dbReference>
<keyword evidence="2" id="KW-0808">Transferase</keyword>
<evidence type="ECO:0000256" key="4">
    <source>
        <dbReference type="SAM" id="Phobius"/>
    </source>
</evidence>
<dbReference type="GO" id="GO:0005783">
    <property type="term" value="C:endoplasmic reticulum"/>
    <property type="evidence" value="ECO:0007669"/>
    <property type="project" value="TreeGrafter"/>
</dbReference>
<evidence type="ECO:0000259" key="5">
    <source>
        <dbReference type="SMART" id="SM00563"/>
    </source>
</evidence>
<name>A0A1X7ULE3_AMPQE</name>
<evidence type="ECO:0000313" key="6">
    <source>
        <dbReference type="EnsemblMetazoa" id="Aqu2.1.28486_001"/>
    </source>
</evidence>
<dbReference type="InterPro" id="IPR002123">
    <property type="entry name" value="Plipid/glycerol_acylTrfase"/>
</dbReference>
<sequence length="366" mass="41956">MILHAPHLILSLRCLVPSVFLMGSSTSYWVAATLLKLISLPFGGQRGRSLYHRMDQRLYSSMMAMFGYFFEHWSGVQYCFYGDPLPQTPESVIYISNHQSTVDWLIPEILCLKQGGFGGRVHYFLKKAVLYIPLYGSYLGTRHNIFLKKNQSKNHDWLKRKLLELGNTGIPVWLVIFPEGTRFNLSKPDKLRKSHSYAESLGQPKLEQVLTPHTTGFELTLETLKERFQAVYDITIIYEGKEGHSVRSPPPDMFGFYSGVCQKVHIHIKRTEVSDIPNTVEEQRQWLFDSFKDKDKLITDFISSGIVRGQTRSLPLPLSYTLPPVMAYGSVLLLMATTKHGRFFWLGALIFYSLCGYIAIQQKLID</sequence>
<reference evidence="6" key="2">
    <citation type="submission" date="2017-05" db="UniProtKB">
        <authorList>
            <consortium name="EnsemblMetazoa"/>
        </authorList>
    </citation>
    <scope>IDENTIFICATION</scope>
</reference>
<dbReference type="Pfam" id="PF01553">
    <property type="entry name" value="Acyltransferase"/>
    <property type="match status" value="1"/>
</dbReference>
<dbReference type="PANTHER" id="PTHR10983">
    <property type="entry name" value="1-ACYLGLYCEROL-3-PHOSPHATE ACYLTRANSFERASE-RELATED"/>
    <property type="match status" value="1"/>
</dbReference>
<dbReference type="GO" id="GO:0036149">
    <property type="term" value="P:phosphatidylinositol acyl-chain remodeling"/>
    <property type="evidence" value="ECO:0007669"/>
    <property type="project" value="TreeGrafter"/>
</dbReference>
<keyword evidence="4" id="KW-0472">Membrane</keyword>
<gene>
    <name evidence="6" type="primary">105313205</name>
</gene>
<dbReference type="KEGG" id="aqu:105313205"/>
<evidence type="ECO:0000313" key="7">
    <source>
        <dbReference type="Proteomes" id="UP000007879"/>
    </source>
</evidence>
<dbReference type="SUPFAM" id="SSF69593">
    <property type="entry name" value="Glycerol-3-phosphate (1)-acyltransferase"/>
    <property type="match status" value="1"/>
</dbReference>
<dbReference type="InterPro" id="IPR032098">
    <property type="entry name" value="Acyltransf_C"/>
</dbReference>
<feature type="domain" description="Phospholipid/glycerol acyltransferase" evidence="5">
    <location>
        <begin position="92"/>
        <end position="218"/>
    </location>
</feature>
<dbReference type="CDD" id="cd07990">
    <property type="entry name" value="LPLAT_LCLAT1-like"/>
    <property type="match status" value="1"/>
</dbReference>
<evidence type="ECO:0000256" key="1">
    <source>
        <dbReference type="ARBA" id="ARBA00008655"/>
    </source>
</evidence>
<organism evidence="6">
    <name type="scientific">Amphimedon queenslandica</name>
    <name type="common">Sponge</name>
    <dbReference type="NCBI Taxonomy" id="400682"/>
    <lineage>
        <taxon>Eukaryota</taxon>
        <taxon>Metazoa</taxon>
        <taxon>Porifera</taxon>
        <taxon>Demospongiae</taxon>
        <taxon>Heteroscleromorpha</taxon>
        <taxon>Haplosclerida</taxon>
        <taxon>Niphatidae</taxon>
        <taxon>Amphimedon</taxon>
    </lineage>
</organism>
<dbReference type="STRING" id="400682.A0A1X7ULE3"/>
<dbReference type="InParanoid" id="A0A1X7ULE3"/>
<feature type="transmembrane region" description="Helical" evidence="4">
    <location>
        <begin position="343"/>
        <end position="360"/>
    </location>
</feature>
<dbReference type="PANTHER" id="PTHR10983:SF73">
    <property type="entry name" value="1-ACYL-SN-GLYCEROL-3-PHOSPHATE ACYLTRANSFERASE EPSILON"/>
    <property type="match status" value="1"/>
</dbReference>